<accession>A0A2T5VG65</accession>
<dbReference type="OrthoDB" id="9791874at2"/>
<evidence type="ECO:0000256" key="7">
    <source>
        <dbReference type="SAM" id="Phobius"/>
    </source>
</evidence>
<keyword evidence="10" id="KW-1185">Reference proteome</keyword>
<feature type="transmembrane region" description="Helical" evidence="7">
    <location>
        <begin position="64"/>
        <end position="80"/>
    </location>
</feature>
<evidence type="ECO:0000256" key="3">
    <source>
        <dbReference type="ARBA" id="ARBA00022475"/>
    </source>
</evidence>
<proteinExistence type="inferred from homology"/>
<evidence type="ECO:0000313" key="9">
    <source>
        <dbReference type="EMBL" id="PTW62749.1"/>
    </source>
</evidence>
<sequence length="205" mass="21375">MANLLQILDFIGVAVFAISGGIVASRLKLDILAFVLLATFTGIGGGTLRDLLLGAPVFWVGDQTYLLICIAAGIATWYLAHLGEALGKPLRWADAVGMASYSVMGAAKTLTIIDRPVVAVLMGVATAAFGGVIRDTIASQPSAIINREIYLTAAFGGAFSYVMMVEATMPPWPAAIVSGVIAFGLRAGAIQFGWSLPGYRPPGNE</sequence>
<evidence type="ECO:0000256" key="4">
    <source>
        <dbReference type="ARBA" id="ARBA00022692"/>
    </source>
</evidence>
<evidence type="ECO:0000256" key="5">
    <source>
        <dbReference type="ARBA" id="ARBA00022989"/>
    </source>
</evidence>
<gene>
    <name evidence="9" type="ORF">C8N35_101797</name>
</gene>
<feature type="transmembrane region" description="Helical" evidence="7">
    <location>
        <begin position="149"/>
        <end position="169"/>
    </location>
</feature>
<feature type="transmembrane region" description="Helical" evidence="7">
    <location>
        <begin position="6"/>
        <end position="24"/>
    </location>
</feature>
<dbReference type="Proteomes" id="UP000244081">
    <property type="component" value="Unassembled WGS sequence"/>
</dbReference>
<evidence type="ECO:0000313" key="10">
    <source>
        <dbReference type="Proteomes" id="UP000244081"/>
    </source>
</evidence>
<dbReference type="PANTHER" id="PTHR30506:SF3">
    <property type="entry name" value="UPF0126 INNER MEMBRANE PROTEIN YADS-RELATED"/>
    <property type="match status" value="1"/>
</dbReference>
<dbReference type="InterPro" id="IPR005115">
    <property type="entry name" value="Gly_transporter"/>
</dbReference>
<dbReference type="EMBL" id="QAYG01000001">
    <property type="protein sequence ID" value="PTW62749.1"/>
    <property type="molecule type" value="Genomic_DNA"/>
</dbReference>
<keyword evidence="5 7" id="KW-1133">Transmembrane helix</keyword>
<feature type="domain" description="Glycine transporter" evidence="8">
    <location>
        <begin position="7"/>
        <end position="80"/>
    </location>
</feature>
<keyword evidence="6 7" id="KW-0472">Membrane</keyword>
<reference evidence="9 10" key="1">
    <citation type="submission" date="2018-04" db="EMBL/GenBank/DDBJ databases">
        <title>Genomic Encyclopedia of Archaeal and Bacterial Type Strains, Phase II (KMG-II): from individual species to whole genera.</title>
        <authorList>
            <person name="Goeker M."/>
        </authorList>
    </citation>
    <scope>NUCLEOTIDE SEQUENCE [LARGE SCALE GENOMIC DNA]</scope>
    <source>
        <strain evidence="9 10">DSM 23382</strain>
    </source>
</reference>
<dbReference type="Pfam" id="PF03458">
    <property type="entry name" value="Gly_transporter"/>
    <property type="match status" value="2"/>
</dbReference>
<keyword evidence="4 7" id="KW-0812">Transmembrane</keyword>
<protein>
    <submittedName>
        <fullName evidence="9">Putative membrane protein YeiH</fullName>
    </submittedName>
</protein>
<feature type="transmembrane region" description="Helical" evidence="7">
    <location>
        <begin position="117"/>
        <end position="137"/>
    </location>
</feature>
<dbReference type="GO" id="GO:0005886">
    <property type="term" value="C:plasma membrane"/>
    <property type="evidence" value="ECO:0007669"/>
    <property type="project" value="UniProtKB-SubCell"/>
</dbReference>
<comment type="subcellular location">
    <subcellularLocation>
        <location evidence="1">Cell membrane</location>
        <topology evidence="1">Multi-pass membrane protein</topology>
    </subcellularLocation>
</comment>
<dbReference type="PANTHER" id="PTHR30506">
    <property type="entry name" value="INNER MEMBRANE PROTEIN"/>
    <property type="match status" value="1"/>
</dbReference>
<evidence type="ECO:0000256" key="1">
    <source>
        <dbReference type="ARBA" id="ARBA00004651"/>
    </source>
</evidence>
<feature type="domain" description="Glycine transporter" evidence="8">
    <location>
        <begin position="92"/>
        <end position="164"/>
    </location>
</feature>
<feature type="transmembrane region" description="Helical" evidence="7">
    <location>
        <begin position="31"/>
        <end position="52"/>
    </location>
</feature>
<dbReference type="AlphaFoldDB" id="A0A2T5VG65"/>
<comment type="similarity">
    <text evidence="2">Belongs to the UPF0126 family.</text>
</comment>
<dbReference type="RefSeq" id="WP_107988273.1">
    <property type="nucleotide sequence ID" value="NZ_QAYG01000001.1"/>
</dbReference>
<evidence type="ECO:0000256" key="2">
    <source>
        <dbReference type="ARBA" id="ARBA00008193"/>
    </source>
</evidence>
<organism evidence="9 10">
    <name type="scientific">Breoghania corrubedonensis</name>
    <dbReference type="NCBI Taxonomy" id="665038"/>
    <lineage>
        <taxon>Bacteria</taxon>
        <taxon>Pseudomonadati</taxon>
        <taxon>Pseudomonadota</taxon>
        <taxon>Alphaproteobacteria</taxon>
        <taxon>Hyphomicrobiales</taxon>
        <taxon>Stappiaceae</taxon>
        <taxon>Breoghania</taxon>
    </lineage>
</organism>
<evidence type="ECO:0000259" key="8">
    <source>
        <dbReference type="Pfam" id="PF03458"/>
    </source>
</evidence>
<feature type="transmembrane region" description="Helical" evidence="7">
    <location>
        <begin position="175"/>
        <end position="196"/>
    </location>
</feature>
<name>A0A2T5VG65_9HYPH</name>
<keyword evidence="3" id="KW-1003">Cell membrane</keyword>
<comment type="caution">
    <text evidence="9">The sequence shown here is derived from an EMBL/GenBank/DDBJ whole genome shotgun (WGS) entry which is preliminary data.</text>
</comment>
<evidence type="ECO:0000256" key="6">
    <source>
        <dbReference type="ARBA" id="ARBA00023136"/>
    </source>
</evidence>